<feature type="transmembrane region" description="Helical" evidence="7">
    <location>
        <begin position="31"/>
        <end position="53"/>
    </location>
</feature>
<comment type="similarity">
    <text evidence="2 6">Belongs to the OXA1/ALB3/YidC family.</text>
</comment>
<evidence type="ECO:0000259" key="8">
    <source>
        <dbReference type="Pfam" id="PF02096"/>
    </source>
</evidence>
<evidence type="ECO:0000256" key="5">
    <source>
        <dbReference type="ARBA" id="ARBA00023136"/>
    </source>
</evidence>
<dbReference type="InterPro" id="IPR028055">
    <property type="entry name" value="YidC/Oxa/ALB_C"/>
</dbReference>
<dbReference type="GO" id="GO:0033617">
    <property type="term" value="P:mitochondrial respiratory chain complex IV assembly"/>
    <property type="evidence" value="ECO:0007669"/>
    <property type="project" value="TreeGrafter"/>
</dbReference>
<dbReference type="AlphaFoldDB" id="A0AAD7E5B3"/>
<keyword evidence="10" id="KW-1185">Reference proteome</keyword>
<dbReference type="EMBL" id="JARJCW010000002">
    <property type="protein sequence ID" value="KAJ7228572.1"/>
    <property type="molecule type" value="Genomic_DNA"/>
</dbReference>
<evidence type="ECO:0000256" key="1">
    <source>
        <dbReference type="ARBA" id="ARBA00004141"/>
    </source>
</evidence>
<evidence type="ECO:0000256" key="4">
    <source>
        <dbReference type="ARBA" id="ARBA00022989"/>
    </source>
</evidence>
<feature type="transmembrane region" description="Helical" evidence="7">
    <location>
        <begin position="238"/>
        <end position="257"/>
    </location>
</feature>
<evidence type="ECO:0000256" key="7">
    <source>
        <dbReference type="SAM" id="Phobius"/>
    </source>
</evidence>
<dbReference type="GO" id="GO:0005743">
    <property type="term" value="C:mitochondrial inner membrane"/>
    <property type="evidence" value="ECO:0007669"/>
    <property type="project" value="TreeGrafter"/>
</dbReference>
<keyword evidence="4 7" id="KW-1133">Transmembrane helix</keyword>
<dbReference type="PANTHER" id="PTHR12428:SF65">
    <property type="entry name" value="CYTOCHROME C OXIDASE ASSEMBLY PROTEIN COX18, MITOCHONDRIAL"/>
    <property type="match status" value="1"/>
</dbReference>
<evidence type="ECO:0000313" key="10">
    <source>
        <dbReference type="Proteomes" id="UP001219525"/>
    </source>
</evidence>
<dbReference type="InterPro" id="IPR001708">
    <property type="entry name" value="YidC/ALB3/OXA1/COX18"/>
</dbReference>
<feature type="non-terminal residue" evidence="9">
    <location>
        <position position="272"/>
    </location>
</feature>
<feature type="transmembrane region" description="Helical" evidence="7">
    <location>
        <begin position="176"/>
        <end position="197"/>
    </location>
</feature>
<dbReference type="Pfam" id="PF02096">
    <property type="entry name" value="60KD_IMP"/>
    <property type="match status" value="1"/>
</dbReference>
<protein>
    <submittedName>
        <fullName evidence="9">Membrane insertase OXA1/ALB3/YidC</fullName>
    </submittedName>
</protein>
<keyword evidence="5 7" id="KW-0472">Membrane</keyword>
<gene>
    <name evidence="9" type="ORF">GGX14DRAFT_339306</name>
</gene>
<organism evidence="9 10">
    <name type="scientific">Mycena pura</name>
    <dbReference type="NCBI Taxonomy" id="153505"/>
    <lineage>
        <taxon>Eukaryota</taxon>
        <taxon>Fungi</taxon>
        <taxon>Dikarya</taxon>
        <taxon>Basidiomycota</taxon>
        <taxon>Agaricomycotina</taxon>
        <taxon>Agaricomycetes</taxon>
        <taxon>Agaricomycetidae</taxon>
        <taxon>Agaricales</taxon>
        <taxon>Marasmiineae</taxon>
        <taxon>Mycenaceae</taxon>
        <taxon>Mycena</taxon>
    </lineage>
</organism>
<accession>A0AAD7E5B3</accession>
<reference evidence="9" key="1">
    <citation type="submission" date="2023-03" db="EMBL/GenBank/DDBJ databases">
        <title>Massive genome expansion in bonnet fungi (Mycena s.s.) driven by repeated elements and novel gene families across ecological guilds.</title>
        <authorList>
            <consortium name="Lawrence Berkeley National Laboratory"/>
            <person name="Harder C.B."/>
            <person name="Miyauchi S."/>
            <person name="Viragh M."/>
            <person name="Kuo A."/>
            <person name="Thoen E."/>
            <person name="Andreopoulos B."/>
            <person name="Lu D."/>
            <person name="Skrede I."/>
            <person name="Drula E."/>
            <person name="Henrissat B."/>
            <person name="Morin E."/>
            <person name="Kohler A."/>
            <person name="Barry K."/>
            <person name="LaButti K."/>
            <person name="Morin E."/>
            <person name="Salamov A."/>
            <person name="Lipzen A."/>
            <person name="Mereny Z."/>
            <person name="Hegedus B."/>
            <person name="Baldrian P."/>
            <person name="Stursova M."/>
            <person name="Weitz H."/>
            <person name="Taylor A."/>
            <person name="Grigoriev I.V."/>
            <person name="Nagy L.G."/>
            <person name="Martin F."/>
            <person name="Kauserud H."/>
        </authorList>
    </citation>
    <scope>NUCLEOTIDE SEQUENCE</scope>
    <source>
        <strain evidence="9">9144</strain>
    </source>
</reference>
<evidence type="ECO:0000256" key="6">
    <source>
        <dbReference type="RuleBase" id="RU003945"/>
    </source>
</evidence>
<comment type="subcellular location">
    <subcellularLocation>
        <location evidence="1 6">Membrane</location>
        <topology evidence="1 6">Multi-pass membrane protein</topology>
    </subcellularLocation>
</comment>
<evidence type="ECO:0000256" key="2">
    <source>
        <dbReference type="ARBA" id="ARBA00009877"/>
    </source>
</evidence>
<feature type="non-terminal residue" evidence="9">
    <location>
        <position position="1"/>
    </location>
</feature>
<dbReference type="GO" id="GO:0032979">
    <property type="term" value="P:protein insertion into mitochondrial inner membrane from matrix"/>
    <property type="evidence" value="ECO:0007669"/>
    <property type="project" value="TreeGrafter"/>
</dbReference>
<name>A0AAD7E5B3_9AGAR</name>
<dbReference type="GO" id="GO:0032977">
    <property type="term" value="F:membrane insertase activity"/>
    <property type="evidence" value="ECO:0007669"/>
    <property type="project" value="InterPro"/>
</dbReference>
<feature type="transmembrane region" description="Helical" evidence="7">
    <location>
        <begin position="127"/>
        <end position="148"/>
    </location>
</feature>
<evidence type="ECO:0000256" key="3">
    <source>
        <dbReference type="ARBA" id="ARBA00022692"/>
    </source>
</evidence>
<feature type="domain" description="Membrane insertase YidC/Oxa/ALB C-terminal" evidence="8">
    <location>
        <begin position="110"/>
        <end position="270"/>
    </location>
</feature>
<dbReference type="PANTHER" id="PTHR12428">
    <property type="entry name" value="OXA1"/>
    <property type="match status" value="1"/>
</dbReference>
<dbReference type="Proteomes" id="UP001219525">
    <property type="component" value="Unassembled WGS sequence"/>
</dbReference>
<sequence>PLVNKRFLVQSLCDGFLDLAVALPFPTSVPYYSTTIILVTVASRLALFPIALWGRNRVRRLENVVLPELERLKPIISKHVLDAMKKEGTPRELLVPATLQRIHLSRMIEMVKSERKRLIAKHKCHPFLSMVASPASQLPVFVVMSMMFNRLAYDPTPFDSEAFFTLTTLNHPDSTWTLPILLGMITMANVESNNWLMTAVQRDRLRKMEEQRAQQLAAGGKPDIQPHRIIKSAMNGLSVVRIFLAAVSPGSVVLYWTTSATCGLIQTWVLDY</sequence>
<comment type="caution">
    <text evidence="9">The sequence shown here is derived from an EMBL/GenBank/DDBJ whole genome shotgun (WGS) entry which is preliminary data.</text>
</comment>
<proteinExistence type="inferred from homology"/>
<keyword evidence="3 6" id="KW-0812">Transmembrane</keyword>
<evidence type="ECO:0000313" key="9">
    <source>
        <dbReference type="EMBL" id="KAJ7228572.1"/>
    </source>
</evidence>